<feature type="domain" description="ABC transmembrane type-1" evidence="9">
    <location>
        <begin position="22"/>
        <end position="299"/>
    </location>
</feature>
<evidence type="ECO:0000256" key="5">
    <source>
        <dbReference type="ARBA" id="ARBA00022989"/>
    </source>
</evidence>
<dbReference type="GO" id="GO:0005524">
    <property type="term" value="F:ATP binding"/>
    <property type="evidence" value="ECO:0007669"/>
    <property type="project" value="UniProtKB-KW"/>
</dbReference>
<feature type="transmembrane region" description="Helical" evidence="7">
    <location>
        <begin position="56"/>
        <end position="73"/>
    </location>
</feature>
<feature type="transmembrane region" description="Helical" evidence="7">
    <location>
        <begin position="12"/>
        <end position="36"/>
    </location>
</feature>
<dbReference type="EMBL" id="JABCUS010000022">
    <property type="protein sequence ID" value="NMX04123.1"/>
    <property type="molecule type" value="Genomic_DNA"/>
</dbReference>
<dbReference type="PROSITE" id="PS00211">
    <property type="entry name" value="ABC_TRANSPORTER_1"/>
    <property type="match status" value="1"/>
</dbReference>
<proteinExistence type="predicted"/>
<dbReference type="InterPro" id="IPR039421">
    <property type="entry name" value="Type_1_exporter"/>
</dbReference>
<keyword evidence="2 7" id="KW-0812">Transmembrane</keyword>
<dbReference type="InterPro" id="IPR036640">
    <property type="entry name" value="ABC1_TM_sf"/>
</dbReference>
<dbReference type="Pfam" id="PF00664">
    <property type="entry name" value="ABC_membrane"/>
    <property type="match status" value="1"/>
</dbReference>
<organism evidence="10 11">
    <name type="scientific">Mobiluncus mulieris</name>
    <dbReference type="NCBI Taxonomy" id="2052"/>
    <lineage>
        <taxon>Bacteria</taxon>
        <taxon>Bacillati</taxon>
        <taxon>Actinomycetota</taxon>
        <taxon>Actinomycetes</taxon>
        <taxon>Actinomycetales</taxon>
        <taxon>Actinomycetaceae</taxon>
        <taxon>Mobiluncus</taxon>
    </lineage>
</organism>
<evidence type="ECO:0000256" key="6">
    <source>
        <dbReference type="ARBA" id="ARBA00023136"/>
    </source>
</evidence>
<name>A0A2J9KPN7_9ACTO</name>
<dbReference type="RefSeq" id="WP_004014795.1">
    <property type="nucleotide sequence ID" value="NZ_CAMUNX010000009.1"/>
</dbReference>
<dbReference type="PROSITE" id="PS50893">
    <property type="entry name" value="ABC_TRANSPORTER_2"/>
    <property type="match status" value="1"/>
</dbReference>
<dbReference type="InterPro" id="IPR017871">
    <property type="entry name" value="ABC_transporter-like_CS"/>
</dbReference>
<dbReference type="InterPro" id="IPR003439">
    <property type="entry name" value="ABC_transporter-like_ATP-bd"/>
</dbReference>
<dbReference type="PROSITE" id="PS50929">
    <property type="entry name" value="ABC_TM1F"/>
    <property type="match status" value="1"/>
</dbReference>
<dbReference type="OrthoDB" id="9806127at2"/>
<protein>
    <submittedName>
        <fullName evidence="10">ATP-binding cassette domain-containing protein</fullName>
    </submittedName>
</protein>
<keyword evidence="6 7" id="KW-0472">Membrane</keyword>
<dbReference type="SMART" id="SM00382">
    <property type="entry name" value="AAA"/>
    <property type="match status" value="1"/>
</dbReference>
<sequence>MFTNQIRIMRAGGVTAWLLLPSILAGLISSATYIGAAVLNALLFTELLTSRNLETIIYLISGVAIMLILRPLADVAGQLLQNRAGLKLKTRLRGALLDKLDKRGPMRAGLGRSGKIQSVLTDGVEAIEPYFIKYFTQLVVTLVTAIALTIGMGLISPLIAIVLLLCGISIVAIPRLWDKALAERGQSHWIAYEDLNADFIDAMMGMSTLKSFGAADRYGKRLQDQSTSLLQTTLNQLRLSLGETGLSGGMKVLGPALGLTIAIFQIGHQQMELSQLFVITMLSIEIFRPFNTLSSCWHEAFFGISALPAMNAIFSAADATPPAKLTEQTSKTCGNISFQNVSYTYLGANELALNGVSFTVPAQQITAIVGLSGSGKSTALGLMMGFDQPSSGTISLAGNNPRQIDITRAMTLVPQDPIIFPGTVREILLSSNPSATEKEMLDALTWAHAVNLHQENADDASSVLNLRVFEHATNLSGGQKQRLAIARALIRDTPILILDESTSALDSDTEYSVLDDIRQAKPELTMLIVTHRIDTAARTDHVIVLGNGEILCQGFPAELAKNPDSAWSKLLHTQIVEG</sequence>
<evidence type="ECO:0000259" key="9">
    <source>
        <dbReference type="PROSITE" id="PS50929"/>
    </source>
</evidence>
<dbReference type="InterPro" id="IPR011527">
    <property type="entry name" value="ABC1_TM_dom"/>
</dbReference>
<evidence type="ECO:0000256" key="2">
    <source>
        <dbReference type="ARBA" id="ARBA00022692"/>
    </source>
</evidence>
<feature type="transmembrane region" description="Helical" evidence="7">
    <location>
        <begin position="134"/>
        <end position="152"/>
    </location>
</feature>
<feature type="domain" description="ABC transporter" evidence="8">
    <location>
        <begin position="336"/>
        <end position="572"/>
    </location>
</feature>
<dbReference type="GO" id="GO:0016887">
    <property type="term" value="F:ATP hydrolysis activity"/>
    <property type="evidence" value="ECO:0007669"/>
    <property type="project" value="InterPro"/>
</dbReference>
<dbReference type="CDD" id="cd03228">
    <property type="entry name" value="ABCC_MRP_Like"/>
    <property type="match status" value="1"/>
</dbReference>
<dbReference type="GO" id="GO:0140359">
    <property type="term" value="F:ABC-type transporter activity"/>
    <property type="evidence" value="ECO:0007669"/>
    <property type="project" value="InterPro"/>
</dbReference>
<evidence type="ECO:0000256" key="3">
    <source>
        <dbReference type="ARBA" id="ARBA00022741"/>
    </source>
</evidence>
<dbReference type="PANTHER" id="PTHR24221:SF654">
    <property type="entry name" value="ATP-BINDING CASSETTE SUB-FAMILY B MEMBER 6"/>
    <property type="match status" value="1"/>
</dbReference>
<dbReference type="Gene3D" id="3.40.50.300">
    <property type="entry name" value="P-loop containing nucleotide triphosphate hydrolases"/>
    <property type="match status" value="1"/>
</dbReference>
<dbReference type="Pfam" id="PF00005">
    <property type="entry name" value="ABC_tran"/>
    <property type="match status" value="1"/>
</dbReference>
<evidence type="ECO:0000256" key="1">
    <source>
        <dbReference type="ARBA" id="ARBA00004651"/>
    </source>
</evidence>
<evidence type="ECO:0000259" key="8">
    <source>
        <dbReference type="PROSITE" id="PS50893"/>
    </source>
</evidence>
<gene>
    <name evidence="10" type="ORF">HHJ77_09365</name>
</gene>
<dbReference type="SUPFAM" id="SSF52540">
    <property type="entry name" value="P-loop containing nucleoside triphosphate hydrolases"/>
    <property type="match status" value="1"/>
</dbReference>
<evidence type="ECO:0000313" key="11">
    <source>
        <dbReference type="Proteomes" id="UP000575397"/>
    </source>
</evidence>
<evidence type="ECO:0000256" key="7">
    <source>
        <dbReference type="SAM" id="Phobius"/>
    </source>
</evidence>
<dbReference type="SUPFAM" id="SSF90123">
    <property type="entry name" value="ABC transporter transmembrane region"/>
    <property type="match status" value="1"/>
</dbReference>
<dbReference type="Proteomes" id="UP000575397">
    <property type="component" value="Unassembled WGS sequence"/>
</dbReference>
<dbReference type="InterPro" id="IPR027417">
    <property type="entry name" value="P-loop_NTPase"/>
</dbReference>
<comment type="caution">
    <text evidence="10">The sequence shown here is derived from an EMBL/GenBank/DDBJ whole genome shotgun (WGS) entry which is preliminary data.</text>
</comment>
<evidence type="ECO:0000313" key="10">
    <source>
        <dbReference type="EMBL" id="NMX04123.1"/>
    </source>
</evidence>
<dbReference type="Gene3D" id="1.20.1560.10">
    <property type="entry name" value="ABC transporter type 1, transmembrane domain"/>
    <property type="match status" value="1"/>
</dbReference>
<keyword evidence="5 7" id="KW-1133">Transmembrane helix</keyword>
<keyword evidence="3" id="KW-0547">Nucleotide-binding</keyword>
<accession>A0A2J9KPN7</accession>
<dbReference type="PANTHER" id="PTHR24221">
    <property type="entry name" value="ATP-BINDING CASSETTE SUB-FAMILY B"/>
    <property type="match status" value="1"/>
</dbReference>
<keyword evidence="4 10" id="KW-0067">ATP-binding</keyword>
<reference evidence="10 11" key="1">
    <citation type="submission" date="2020-04" db="EMBL/GenBank/DDBJ databases">
        <title>Antimicrobial susceptibility and clonality of vaginal-derived multi-drug resistant Mobiluncus isolates in China.</title>
        <authorList>
            <person name="Zhang X."/>
        </authorList>
    </citation>
    <scope>NUCLEOTIDE SEQUENCE [LARGE SCALE GENOMIC DNA]</scope>
    <source>
        <strain evidence="10 11">12</strain>
    </source>
</reference>
<comment type="subcellular location">
    <subcellularLocation>
        <location evidence="1">Cell membrane</location>
        <topology evidence="1">Multi-pass membrane protein</topology>
    </subcellularLocation>
</comment>
<evidence type="ECO:0000256" key="4">
    <source>
        <dbReference type="ARBA" id="ARBA00022840"/>
    </source>
</evidence>
<dbReference type="AlphaFoldDB" id="A0A2J9KPN7"/>
<dbReference type="GO" id="GO:0005886">
    <property type="term" value="C:plasma membrane"/>
    <property type="evidence" value="ECO:0007669"/>
    <property type="project" value="UniProtKB-SubCell"/>
</dbReference>
<dbReference type="InterPro" id="IPR003593">
    <property type="entry name" value="AAA+_ATPase"/>
</dbReference>